<feature type="modified residue" description="4-aspartylphosphate" evidence="11">
    <location>
        <position position="74"/>
    </location>
</feature>
<dbReference type="InterPro" id="IPR001789">
    <property type="entry name" value="Sig_transdc_resp-reg_receiver"/>
</dbReference>
<dbReference type="AlphaFoldDB" id="A0AAV1W661"/>
<evidence type="ECO:0000259" key="14">
    <source>
        <dbReference type="PROSITE" id="PS51294"/>
    </source>
</evidence>
<dbReference type="GO" id="GO:0003700">
    <property type="term" value="F:DNA-binding transcription factor activity"/>
    <property type="evidence" value="ECO:0007669"/>
    <property type="project" value="InterPro"/>
</dbReference>
<evidence type="ECO:0000256" key="4">
    <source>
        <dbReference type="ARBA" id="ARBA00022864"/>
    </source>
</evidence>
<accession>A0AAV1W661</accession>
<comment type="subcellular location">
    <subcellularLocation>
        <location evidence="1">Nucleus</location>
    </subcellularLocation>
</comment>
<feature type="domain" description="HTH myb-type" evidence="14">
    <location>
        <begin position="203"/>
        <end position="262"/>
    </location>
</feature>
<dbReference type="CDD" id="cd17584">
    <property type="entry name" value="REC_typeB_ARR-like"/>
    <property type="match status" value="1"/>
</dbReference>
<evidence type="ECO:0000256" key="10">
    <source>
        <dbReference type="ARBA" id="ARBA00023242"/>
    </source>
</evidence>
<sequence length="697" mass="76492">MENHKGHVVDEEGVGDPFPVGMRVLAVDDDPICLRVLETLLRKCQYHVTTTNQAIEALRMLRENRDNFDLVISDVNMPDIDGFKLLELVGLEMDLPVITHSDTKLVMKGVAHGACDYLLKPVRIEELKNIWQHVLRRKKFDGGDQPPKEERAPPNIAREGSQGIVSESSADQNKALGKRRKEQSEDEDEDLDVDGEEIDDPSAQKKPRVVWSVELHRKFVAAVNQLGLEKAVPKKILDLMNVEGLTRENVASHLQKYRLYLRKATQQASMVAAFGGSDSYLRMGSIDGYEDFCASSGSGRISTTTLPSYASNGIFGRLNSPAGLNMRTISSSALIRSVQPQNINSALSTVGNIPPSMYPSNQSSGLLHGIPTSIELTPSKQSNCATGITQLGQVDPSGFTIASGFQDNRVIVGSADNSLPCVSNNHLMLQGNSHQMHSGAFRNQSSVRAAPLSTESFDVGLCGSSNLLGYNRCNENWQSAAQLSKFPANSLPLCEAFNNDELHPAGINVSNSNTPMGNSSVDFSSRMANSVPLENSRSEMQGQEGFIGNILQPSSSYTPRQRWEEHILEYKQNMSRPFDSVNSQVSHIGVTNSTGHSLNQNNSICSNRIDTSLFGQLNGASPSMYRCNEAEKLSSDTRFKSNDAYILEQMKSQDGFIQNNYGTLDEIMGAMVKREQHDLTVMDAEMGFDAYPVGSCI</sequence>
<dbReference type="NCBIfam" id="TIGR01557">
    <property type="entry name" value="myb_SHAQKYF"/>
    <property type="match status" value="1"/>
</dbReference>
<dbReference type="PIRSF" id="PIRSF036392">
    <property type="entry name" value="RR_ARR_type-B"/>
    <property type="match status" value="1"/>
</dbReference>
<feature type="domain" description="Response regulatory" evidence="13">
    <location>
        <begin position="23"/>
        <end position="135"/>
    </location>
</feature>
<keyword evidence="7" id="KW-0238">DNA-binding</keyword>
<keyword evidence="4" id="KW-0932">Cytokinin signaling pathway</keyword>
<dbReference type="EMBL" id="CAXHTB010000004">
    <property type="protein sequence ID" value="CAL0304924.1"/>
    <property type="molecule type" value="Genomic_DNA"/>
</dbReference>
<keyword evidence="16" id="KW-1185">Reference proteome</keyword>
<dbReference type="Gene3D" id="1.10.10.60">
    <property type="entry name" value="Homeodomain-like"/>
    <property type="match status" value="1"/>
</dbReference>
<dbReference type="Proteomes" id="UP001497480">
    <property type="component" value="Unassembled WGS sequence"/>
</dbReference>
<dbReference type="SUPFAM" id="SSF52172">
    <property type="entry name" value="CheY-like"/>
    <property type="match status" value="1"/>
</dbReference>
<reference evidence="15 16" key="1">
    <citation type="submission" date="2024-03" db="EMBL/GenBank/DDBJ databases">
        <authorList>
            <person name="Martinez-Hernandez J."/>
        </authorList>
    </citation>
    <scope>NUCLEOTIDE SEQUENCE [LARGE SCALE GENOMIC DNA]</scope>
</reference>
<evidence type="ECO:0000256" key="8">
    <source>
        <dbReference type="ARBA" id="ARBA00023159"/>
    </source>
</evidence>
<dbReference type="InterPro" id="IPR017053">
    <property type="entry name" value="Response_reg_B-typ_pln"/>
</dbReference>
<evidence type="ECO:0000256" key="9">
    <source>
        <dbReference type="ARBA" id="ARBA00023163"/>
    </source>
</evidence>
<protein>
    <recommendedName>
        <fullName evidence="17">Two-component response regulator</fullName>
    </recommendedName>
</protein>
<keyword evidence="6" id="KW-0805">Transcription regulation</keyword>
<dbReference type="InterPro" id="IPR006447">
    <property type="entry name" value="Myb_dom_plants"/>
</dbReference>
<dbReference type="GO" id="GO:0005634">
    <property type="term" value="C:nucleus"/>
    <property type="evidence" value="ECO:0007669"/>
    <property type="project" value="UniProtKB-SubCell"/>
</dbReference>
<dbReference type="InterPro" id="IPR017930">
    <property type="entry name" value="Myb_dom"/>
</dbReference>
<name>A0AAV1W661_LUPLU</name>
<evidence type="ECO:0000256" key="12">
    <source>
        <dbReference type="SAM" id="MobiDB-lite"/>
    </source>
</evidence>
<evidence type="ECO:0000313" key="16">
    <source>
        <dbReference type="Proteomes" id="UP001497480"/>
    </source>
</evidence>
<dbReference type="Gene3D" id="3.40.50.2300">
    <property type="match status" value="1"/>
</dbReference>
<evidence type="ECO:0000256" key="2">
    <source>
        <dbReference type="ARBA" id="ARBA00006015"/>
    </source>
</evidence>
<keyword evidence="8" id="KW-0010">Activator</keyword>
<feature type="region of interest" description="Disordered" evidence="12">
    <location>
        <begin position="138"/>
        <end position="205"/>
    </location>
</feature>
<dbReference type="FunFam" id="1.10.10.60:FF:000007">
    <property type="entry name" value="Two-component response regulator"/>
    <property type="match status" value="1"/>
</dbReference>
<dbReference type="InterPro" id="IPR001005">
    <property type="entry name" value="SANT/Myb"/>
</dbReference>
<dbReference type="PANTHER" id="PTHR43874:SF205">
    <property type="entry name" value="TWO-COMPONENT RESPONSE REGULATOR ORR23"/>
    <property type="match status" value="1"/>
</dbReference>
<dbReference type="GO" id="GO:0000160">
    <property type="term" value="P:phosphorelay signal transduction system"/>
    <property type="evidence" value="ECO:0007669"/>
    <property type="project" value="UniProtKB-KW"/>
</dbReference>
<evidence type="ECO:0000313" key="15">
    <source>
        <dbReference type="EMBL" id="CAL0304924.1"/>
    </source>
</evidence>
<dbReference type="Pfam" id="PF00072">
    <property type="entry name" value="Response_reg"/>
    <property type="match status" value="1"/>
</dbReference>
<gene>
    <name evidence="15" type="ORF">LLUT_LOCUS5984</name>
</gene>
<comment type="caution">
    <text evidence="15">The sequence shown here is derived from an EMBL/GenBank/DDBJ whole genome shotgun (WGS) entry which is preliminary data.</text>
</comment>
<organism evidence="15 16">
    <name type="scientific">Lupinus luteus</name>
    <name type="common">European yellow lupine</name>
    <dbReference type="NCBI Taxonomy" id="3873"/>
    <lineage>
        <taxon>Eukaryota</taxon>
        <taxon>Viridiplantae</taxon>
        <taxon>Streptophyta</taxon>
        <taxon>Embryophyta</taxon>
        <taxon>Tracheophyta</taxon>
        <taxon>Spermatophyta</taxon>
        <taxon>Magnoliopsida</taxon>
        <taxon>eudicotyledons</taxon>
        <taxon>Gunneridae</taxon>
        <taxon>Pentapetalae</taxon>
        <taxon>rosids</taxon>
        <taxon>fabids</taxon>
        <taxon>Fabales</taxon>
        <taxon>Fabaceae</taxon>
        <taxon>Papilionoideae</taxon>
        <taxon>50 kb inversion clade</taxon>
        <taxon>genistoids sensu lato</taxon>
        <taxon>core genistoids</taxon>
        <taxon>Genisteae</taxon>
        <taxon>Lupinus</taxon>
    </lineage>
</organism>
<dbReference type="GO" id="GO:0009736">
    <property type="term" value="P:cytokinin-activated signaling pathway"/>
    <property type="evidence" value="ECO:0007669"/>
    <property type="project" value="UniProtKB-KW"/>
</dbReference>
<evidence type="ECO:0000256" key="5">
    <source>
        <dbReference type="ARBA" id="ARBA00023012"/>
    </source>
</evidence>
<dbReference type="GO" id="GO:0003677">
    <property type="term" value="F:DNA binding"/>
    <property type="evidence" value="ECO:0007669"/>
    <property type="project" value="UniProtKB-KW"/>
</dbReference>
<keyword evidence="9" id="KW-0804">Transcription</keyword>
<proteinExistence type="inferred from homology"/>
<feature type="compositionally biased region" description="Basic and acidic residues" evidence="12">
    <location>
        <begin position="140"/>
        <end position="152"/>
    </location>
</feature>
<dbReference type="PROSITE" id="PS51294">
    <property type="entry name" value="HTH_MYB"/>
    <property type="match status" value="1"/>
</dbReference>
<dbReference type="InterPro" id="IPR009057">
    <property type="entry name" value="Homeodomain-like_sf"/>
</dbReference>
<keyword evidence="3 11" id="KW-0597">Phosphoprotein</keyword>
<dbReference type="SUPFAM" id="SSF46689">
    <property type="entry name" value="Homeodomain-like"/>
    <property type="match status" value="1"/>
</dbReference>
<dbReference type="InterPro" id="IPR045279">
    <property type="entry name" value="ARR-like"/>
</dbReference>
<dbReference type="PANTHER" id="PTHR43874">
    <property type="entry name" value="TWO-COMPONENT RESPONSE REGULATOR"/>
    <property type="match status" value="1"/>
</dbReference>
<evidence type="ECO:0000256" key="3">
    <source>
        <dbReference type="ARBA" id="ARBA00022553"/>
    </source>
</evidence>
<evidence type="ECO:0008006" key="17">
    <source>
        <dbReference type="Google" id="ProtNLM"/>
    </source>
</evidence>
<feature type="compositionally biased region" description="Acidic residues" evidence="12">
    <location>
        <begin position="184"/>
        <end position="200"/>
    </location>
</feature>
<dbReference type="Pfam" id="PF00249">
    <property type="entry name" value="Myb_DNA-binding"/>
    <property type="match status" value="1"/>
</dbReference>
<dbReference type="InterPro" id="IPR011006">
    <property type="entry name" value="CheY-like_superfamily"/>
</dbReference>
<evidence type="ECO:0000256" key="7">
    <source>
        <dbReference type="ARBA" id="ARBA00023125"/>
    </source>
</evidence>
<feature type="compositionally biased region" description="Polar residues" evidence="12">
    <location>
        <begin position="163"/>
        <end position="172"/>
    </location>
</feature>
<dbReference type="SMART" id="SM00448">
    <property type="entry name" value="REC"/>
    <property type="match status" value="1"/>
</dbReference>
<evidence type="ECO:0000259" key="13">
    <source>
        <dbReference type="PROSITE" id="PS50110"/>
    </source>
</evidence>
<evidence type="ECO:0000256" key="1">
    <source>
        <dbReference type="ARBA" id="ARBA00004123"/>
    </source>
</evidence>
<comment type="similarity">
    <text evidence="2">Belongs to the ARR family. Type-B subfamily.</text>
</comment>
<dbReference type="PROSITE" id="PS50110">
    <property type="entry name" value="RESPONSE_REGULATORY"/>
    <property type="match status" value="1"/>
</dbReference>
<evidence type="ECO:0000256" key="11">
    <source>
        <dbReference type="PROSITE-ProRule" id="PRU00169"/>
    </source>
</evidence>
<keyword evidence="5" id="KW-0902">Two-component regulatory system</keyword>
<evidence type="ECO:0000256" key="6">
    <source>
        <dbReference type="ARBA" id="ARBA00023015"/>
    </source>
</evidence>
<keyword evidence="10" id="KW-0539">Nucleus</keyword>